<feature type="transmembrane region" description="Helical" evidence="6">
    <location>
        <begin position="33"/>
        <end position="53"/>
    </location>
</feature>
<evidence type="ECO:0000256" key="6">
    <source>
        <dbReference type="SAM" id="Phobius"/>
    </source>
</evidence>
<feature type="transmembrane region" description="Helical" evidence="6">
    <location>
        <begin position="420"/>
        <end position="447"/>
    </location>
</feature>
<dbReference type="NCBIfam" id="TIGR01974">
    <property type="entry name" value="NDH_I_L"/>
    <property type="match status" value="1"/>
</dbReference>
<dbReference type="AlphaFoldDB" id="H1DGF2"/>
<dbReference type="STRING" id="742817.HMPREF9449_01338"/>
<evidence type="ECO:0000256" key="2">
    <source>
        <dbReference type="ARBA" id="ARBA00022692"/>
    </source>
</evidence>
<dbReference type="GO" id="GO:0016020">
    <property type="term" value="C:membrane"/>
    <property type="evidence" value="ECO:0007669"/>
    <property type="project" value="UniProtKB-SubCell"/>
</dbReference>
<feature type="transmembrane region" description="Helical" evidence="6">
    <location>
        <begin position="6"/>
        <end position="26"/>
    </location>
</feature>
<feature type="domain" description="NADH:quinone oxidoreductase/Mrp antiporter transmembrane" evidence="7">
    <location>
        <begin position="139"/>
        <end position="438"/>
    </location>
</feature>
<keyword evidence="4 6" id="KW-0472">Membrane</keyword>
<dbReference type="InterPro" id="IPR018393">
    <property type="entry name" value="NADHpl_OxRdtase_5_subgr"/>
</dbReference>
<comment type="subcellular location">
    <subcellularLocation>
        <location evidence="1">Endomembrane system</location>
        <topology evidence="1">Multi-pass membrane protein</topology>
    </subcellularLocation>
    <subcellularLocation>
        <location evidence="5">Membrane</location>
        <topology evidence="5">Multi-pass membrane protein</topology>
    </subcellularLocation>
</comment>
<dbReference type="NCBIfam" id="NF005141">
    <property type="entry name" value="PRK06590.1"/>
    <property type="match status" value="1"/>
</dbReference>
<evidence type="ECO:0000313" key="10">
    <source>
        <dbReference type="Proteomes" id="UP000004892"/>
    </source>
</evidence>
<dbReference type="Gene3D" id="1.20.5.2700">
    <property type="match status" value="1"/>
</dbReference>
<evidence type="ECO:0000256" key="1">
    <source>
        <dbReference type="ARBA" id="ARBA00004127"/>
    </source>
</evidence>
<dbReference type="GO" id="GO:0003954">
    <property type="term" value="F:NADH dehydrogenase activity"/>
    <property type="evidence" value="ECO:0007669"/>
    <property type="project" value="TreeGrafter"/>
</dbReference>
<keyword evidence="10" id="KW-1185">Reference proteome</keyword>
<dbReference type="RefSeq" id="WP_009136486.1">
    <property type="nucleotide sequence ID" value="NZ_JH594596.1"/>
</dbReference>
<dbReference type="GO" id="GO:0015990">
    <property type="term" value="P:electron transport coupled proton transport"/>
    <property type="evidence" value="ECO:0007669"/>
    <property type="project" value="TreeGrafter"/>
</dbReference>
<feature type="transmembrane region" description="Helical" evidence="6">
    <location>
        <begin position="217"/>
        <end position="239"/>
    </location>
</feature>
<organism evidence="9 10">
    <name type="scientific">Odoribacter laneus YIT 12061</name>
    <dbReference type="NCBI Taxonomy" id="742817"/>
    <lineage>
        <taxon>Bacteria</taxon>
        <taxon>Pseudomonadati</taxon>
        <taxon>Bacteroidota</taxon>
        <taxon>Bacteroidia</taxon>
        <taxon>Bacteroidales</taxon>
        <taxon>Odoribacteraceae</taxon>
        <taxon>Odoribacter</taxon>
    </lineage>
</organism>
<feature type="domain" description="NADH-Ubiquinone oxidoreductase (complex I) chain 5 N-terminal" evidence="8">
    <location>
        <begin position="72"/>
        <end position="123"/>
    </location>
</feature>
<dbReference type="Proteomes" id="UP000004892">
    <property type="component" value="Unassembled WGS sequence"/>
</dbReference>
<feature type="transmembrane region" description="Helical" evidence="6">
    <location>
        <begin position="291"/>
        <end position="312"/>
    </location>
</feature>
<accession>H1DGF2</accession>
<dbReference type="GO" id="GO:0012505">
    <property type="term" value="C:endomembrane system"/>
    <property type="evidence" value="ECO:0007669"/>
    <property type="project" value="UniProtKB-SubCell"/>
</dbReference>
<feature type="transmembrane region" description="Helical" evidence="6">
    <location>
        <begin position="146"/>
        <end position="164"/>
    </location>
</feature>
<keyword evidence="3 6" id="KW-1133">Transmembrane helix</keyword>
<feature type="transmembrane region" description="Helical" evidence="6">
    <location>
        <begin position="468"/>
        <end position="491"/>
    </location>
</feature>
<gene>
    <name evidence="9" type="ORF">HMPREF9449_01338</name>
</gene>
<keyword evidence="2 5" id="KW-0812">Transmembrane</keyword>
<feature type="transmembrane region" description="Helical" evidence="6">
    <location>
        <begin position="176"/>
        <end position="197"/>
    </location>
</feature>
<evidence type="ECO:0000256" key="4">
    <source>
        <dbReference type="ARBA" id="ARBA00023136"/>
    </source>
</evidence>
<protein>
    <submittedName>
        <fullName evidence="9">Proton-translocating NADH-quinone oxidoreductase, chain L</fullName>
    </submittedName>
</protein>
<comment type="caution">
    <text evidence="9">The sequence shown here is derived from an EMBL/GenBank/DDBJ whole genome shotgun (WGS) entry which is preliminary data.</text>
</comment>
<dbReference type="PRINTS" id="PR01434">
    <property type="entry name" value="NADHDHGNASE5"/>
</dbReference>
<dbReference type="InterPro" id="IPR001750">
    <property type="entry name" value="ND/Mrp_TM"/>
</dbReference>
<feature type="transmembrane region" description="Helical" evidence="6">
    <location>
        <begin position="390"/>
        <end position="408"/>
    </location>
</feature>
<dbReference type="PANTHER" id="PTHR42829:SF2">
    <property type="entry name" value="NADH-UBIQUINONE OXIDOREDUCTASE CHAIN 5"/>
    <property type="match status" value="1"/>
</dbReference>
<feature type="transmembrane region" description="Helical" evidence="6">
    <location>
        <begin position="319"/>
        <end position="339"/>
    </location>
</feature>
<feature type="transmembrane region" description="Helical" evidence="6">
    <location>
        <begin position="511"/>
        <end position="529"/>
    </location>
</feature>
<name>H1DGF2_9BACT</name>
<dbReference type="PATRIC" id="fig|742817.3.peg.1420"/>
<dbReference type="PANTHER" id="PTHR42829">
    <property type="entry name" value="NADH-UBIQUINONE OXIDOREDUCTASE CHAIN 5"/>
    <property type="match status" value="1"/>
</dbReference>
<dbReference type="EMBL" id="ADMC01000019">
    <property type="protein sequence ID" value="EHP48140.1"/>
    <property type="molecule type" value="Genomic_DNA"/>
</dbReference>
<dbReference type="GeneID" id="98068913"/>
<dbReference type="eggNOG" id="COG1009">
    <property type="taxonomic scope" value="Bacteria"/>
</dbReference>
<evidence type="ECO:0000256" key="3">
    <source>
        <dbReference type="ARBA" id="ARBA00022989"/>
    </source>
</evidence>
<dbReference type="InterPro" id="IPR003945">
    <property type="entry name" value="NU5C-like"/>
</dbReference>
<sequence>MESAVLIFVLPMLMFMLLGIGGKYMTHRTAGRLGTLGLTVITVLAYVTAYRYFGAGRSGGVWLPQTVFHLEWLRFTENLQIELGILLDPISVMMLVVITTVSLMVHIYSLGYMKGERGFQRYYAFLSLFTFSMLGLVVATNIFQMYIFWELVGVSSYLLIGFYYTKPAAIAASKKAFIVTRFADLGFLIGILLLSFYTQTFNFTELMSGNVCASASGATFLGGSVIAWALGLIFVGGAGKSAMFPLHIWLPDAMEGPTPVSALIHAATMVVAGVYLVARLFPLYIEAAPELLVGIAIVGAFTSLYAAVVACVQTDIKRVLAFSTISQIGFMMVALGVSGMGGHAGLGYVAGMFHLFTHAMFKALLFLCAGAIIHTIGSNEMSAMGGLRKYMPVTHITFLVACLAISGIPPFSGFFSKDEILTAAFLFSPWMGVLMSGIAGLTAFYMFRLYYNIFWGAEAKREHTPHEAPVSMTAPLLFLAFVTCFAGFIPFGNFVSSDGVEYTIHLDGKVALSSVGLACVAIGIAFRFYRQASVLPAKMATAFGGFYRAALHRFYIDNLYLFITKRIIFAGISQGIAWFDRHVIDGAMNLTATVTQKVAYCIRGLQSGQIQQYAFVFLIGTLLIVVWMVFL</sequence>
<dbReference type="HOGENOM" id="CLU_007100_6_2_10"/>
<proteinExistence type="predicted"/>
<feature type="transmembrane region" description="Helical" evidence="6">
    <location>
        <begin position="260"/>
        <end position="285"/>
    </location>
</feature>
<reference evidence="9 10" key="1">
    <citation type="submission" date="2012-01" db="EMBL/GenBank/DDBJ databases">
        <title>The Genome Sequence of Odoribacter laneus YIT 12061.</title>
        <authorList>
            <consortium name="The Broad Institute Genome Sequencing Platform"/>
            <person name="Earl A."/>
            <person name="Ward D."/>
            <person name="Feldgarden M."/>
            <person name="Gevers D."/>
            <person name="Morotomi M."/>
            <person name="Young S.K."/>
            <person name="Zeng Q."/>
            <person name="Gargeya S."/>
            <person name="Fitzgerald M."/>
            <person name="Haas B."/>
            <person name="Abouelleil A."/>
            <person name="Alvarado L."/>
            <person name="Arachchi H.M."/>
            <person name="Berlin A."/>
            <person name="Chapman S.B."/>
            <person name="Gearin G."/>
            <person name="Goldberg J."/>
            <person name="Griggs A."/>
            <person name="Gujja S."/>
            <person name="Hansen M."/>
            <person name="Heiman D."/>
            <person name="Howarth C."/>
            <person name="Larimer J."/>
            <person name="Lui A."/>
            <person name="MacDonald P.J.P."/>
            <person name="McCowen C."/>
            <person name="Montmayeur A."/>
            <person name="Murphy C."/>
            <person name="Neiman D."/>
            <person name="Pearson M."/>
            <person name="Priest M."/>
            <person name="Roberts A."/>
            <person name="Saif S."/>
            <person name="Shea T."/>
            <person name="Sisk P."/>
            <person name="Stolte C."/>
            <person name="Sykes S."/>
            <person name="Wortman J."/>
            <person name="Nusbaum C."/>
            <person name="Birren B."/>
        </authorList>
    </citation>
    <scope>NUCLEOTIDE SEQUENCE [LARGE SCALE GENOMIC DNA]</scope>
    <source>
        <strain evidence="9 10">YIT 12061</strain>
    </source>
</reference>
<feature type="transmembrane region" description="Helical" evidence="6">
    <location>
        <begin position="359"/>
        <end position="378"/>
    </location>
</feature>
<dbReference type="InterPro" id="IPR001516">
    <property type="entry name" value="Proton_antipo_N"/>
</dbReference>
<dbReference type="GO" id="GO:0042773">
    <property type="term" value="P:ATP synthesis coupled electron transport"/>
    <property type="evidence" value="ECO:0007669"/>
    <property type="project" value="InterPro"/>
</dbReference>
<evidence type="ECO:0000259" key="7">
    <source>
        <dbReference type="Pfam" id="PF00361"/>
    </source>
</evidence>
<feature type="transmembrane region" description="Helical" evidence="6">
    <location>
        <begin position="90"/>
        <end position="110"/>
    </location>
</feature>
<evidence type="ECO:0000256" key="5">
    <source>
        <dbReference type="RuleBase" id="RU000320"/>
    </source>
</evidence>
<feature type="transmembrane region" description="Helical" evidence="6">
    <location>
        <begin position="122"/>
        <end position="140"/>
    </location>
</feature>
<evidence type="ECO:0000313" key="9">
    <source>
        <dbReference type="EMBL" id="EHP48140.1"/>
    </source>
</evidence>
<dbReference type="GO" id="GO:0008137">
    <property type="term" value="F:NADH dehydrogenase (ubiquinone) activity"/>
    <property type="evidence" value="ECO:0007669"/>
    <property type="project" value="InterPro"/>
</dbReference>
<dbReference type="Pfam" id="PF00361">
    <property type="entry name" value="Proton_antipo_M"/>
    <property type="match status" value="1"/>
</dbReference>
<feature type="transmembrane region" description="Helical" evidence="6">
    <location>
        <begin position="613"/>
        <end position="630"/>
    </location>
</feature>
<evidence type="ECO:0000259" key="8">
    <source>
        <dbReference type="Pfam" id="PF00662"/>
    </source>
</evidence>
<dbReference type="PRINTS" id="PR01435">
    <property type="entry name" value="NPOXDRDTASE5"/>
</dbReference>
<dbReference type="Pfam" id="PF00662">
    <property type="entry name" value="Proton_antipo_N"/>
    <property type="match status" value="1"/>
</dbReference>